<gene>
    <name evidence="3" type="ORF">HAX54_042131</name>
</gene>
<dbReference type="SUPFAM" id="SSF51735">
    <property type="entry name" value="NAD(P)-binding Rossmann-fold domains"/>
    <property type="match status" value="1"/>
</dbReference>
<evidence type="ECO:0000313" key="4">
    <source>
        <dbReference type="Proteomes" id="UP000823775"/>
    </source>
</evidence>
<keyword evidence="2" id="KW-0560">Oxidoreductase</keyword>
<dbReference type="EMBL" id="JACEIK010000616">
    <property type="protein sequence ID" value="MCD7459860.1"/>
    <property type="molecule type" value="Genomic_DNA"/>
</dbReference>
<evidence type="ECO:0000256" key="2">
    <source>
        <dbReference type="ARBA" id="ARBA00023002"/>
    </source>
</evidence>
<dbReference type="Gene3D" id="3.40.50.720">
    <property type="entry name" value="NAD(P)-binding Rossmann-like Domain"/>
    <property type="match status" value="2"/>
</dbReference>
<comment type="similarity">
    <text evidence="1">Belongs to the short-chain dehydrogenases/reductases (SDR) family.</text>
</comment>
<dbReference type="InterPro" id="IPR002347">
    <property type="entry name" value="SDR_fam"/>
</dbReference>
<comment type="caution">
    <text evidence="3">The sequence shown here is derived from an EMBL/GenBank/DDBJ whole genome shotgun (WGS) entry which is preliminary data.</text>
</comment>
<name>A0ABS8SLN6_DATST</name>
<dbReference type="InterPro" id="IPR036291">
    <property type="entry name" value="NAD(P)-bd_dom_sf"/>
</dbReference>
<organism evidence="3 4">
    <name type="scientific">Datura stramonium</name>
    <name type="common">Jimsonweed</name>
    <name type="synonym">Common thornapple</name>
    <dbReference type="NCBI Taxonomy" id="4076"/>
    <lineage>
        <taxon>Eukaryota</taxon>
        <taxon>Viridiplantae</taxon>
        <taxon>Streptophyta</taxon>
        <taxon>Embryophyta</taxon>
        <taxon>Tracheophyta</taxon>
        <taxon>Spermatophyta</taxon>
        <taxon>Magnoliopsida</taxon>
        <taxon>eudicotyledons</taxon>
        <taxon>Gunneridae</taxon>
        <taxon>Pentapetalae</taxon>
        <taxon>asterids</taxon>
        <taxon>lamiids</taxon>
        <taxon>Solanales</taxon>
        <taxon>Solanaceae</taxon>
        <taxon>Solanoideae</taxon>
        <taxon>Datureae</taxon>
        <taxon>Datura</taxon>
    </lineage>
</organism>
<sequence>MTHKILLEGKVAIITDGASGIGATTVRIFVENGAEVVIADIQDEQGEEISTNLGENAHYIHDDVSKEDDVKNPIDAKFSRFGHLDIMYNNAGVYDVTIKSILDTKADDLERMCKNLAVELGLHGIRVNCISPFAISSSSKVDDEIVARFE</sequence>
<dbReference type="Pfam" id="PF00106">
    <property type="entry name" value="adh_short"/>
    <property type="match status" value="1"/>
</dbReference>
<keyword evidence="4" id="KW-1185">Reference proteome</keyword>
<proteinExistence type="inferred from homology"/>
<evidence type="ECO:0000313" key="3">
    <source>
        <dbReference type="EMBL" id="MCD7459860.1"/>
    </source>
</evidence>
<dbReference type="Proteomes" id="UP000823775">
    <property type="component" value="Unassembled WGS sequence"/>
</dbReference>
<protein>
    <submittedName>
        <fullName evidence="3">Uncharacterized protein</fullName>
    </submittedName>
</protein>
<dbReference type="PRINTS" id="PR00081">
    <property type="entry name" value="GDHRDH"/>
</dbReference>
<dbReference type="PANTHER" id="PTHR43180:SF37">
    <property type="entry name" value="TROPINONE REDUCTASE-LIKE 2"/>
    <property type="match status" value="1"/>
</dbReference>
<accession>A0ABS8SLN6</accession>
<reference evidence="3 4" key="1">
    <citation type="journal article" date="2021" name="BMC Genomics">
        <title>Datura genome reveals duplications of psychoactive alkaloid biosynthetic genes and high mutation rate following tissue culture.</title>
        <authorList>
            <person name="Rajewski A."/>
            <person name="Carter-House D."/>
            <person name="Stajich J."/>
            <person name="Litt A."/>
        </authorList>
    </citation>
    <scope>NUCLEOTIDE SEQUENCE [LARGE SCALE GENOMIC DNA]</scope>
    <source>
        <strain evidence="3">AR-01</strain>
    </source>
</reference>
<dbReference type="PANTHER" id="PTHR43180">
    <property type="entry name" value="3-OXOACYL-(ACYL-CARRIER-PROTEIN) REDUCTASE (AFU_ORTHOLOGUE AFUA_6G11210)"/>
    <property type="match status" value="1"/>
</dbReference>
<evidence type="ECO:0000256" key="1">
    <source>
        <dbReference type="ARBA" id="ARBA00006484"/>
    </source>
</evidence>